<sequence length="263" mass="28896">MAGHYAPFSLDGADISPERTDPSAIAYLETFRSGVAKFFGEPDKDGRSARNWVEEVMGFRRECLAALPNQAFAAAIRSKLDGVAKKRLAHMHTTSPARLLGWIRDALPLPAYQRALHERIETGAAFEGCTRDDVCMRVTFYLEELEGYTLGVSILATAAKAMLPEIWRKVGEHPFRMTTEAFAAVLLLVAEELRKHLEVQLVPFGVMTRASAASVSAQAPPDSEATVSSSVAIKLTKGLRWLQKKVAEQGKEIAELKEALARL</sequence>
<organism evidence="1 2">
    <name type="scientific">Coemansia nantahalensis</name>
    <dbReference type="NCBI Taxonomy" id="2789366"/>
    <lineage>
        <taxon>Eukaryota</taxon>
        <taxon>Fungi</taxon>
        <taxon>Fungi incertae sedis</taxon>
        <taxon>Zoopagomycota</taxon>
        <taxon>Kickxellomycotina</taxon>
        <taxon>Kickxellomycetes</taxon>
        <taxon>Kickxellales</taxon>
        <taxon>Kickxellaceae</taxon>
        <taxon>Coemansia</taxon>
    </lineage>
</organism>
<evidence type="ECO:0000313" key="2">
    <source>
        <dbReference type="Proteomes" id="UP001140234"/>
    </source>
</evidence>
<reference evidence="1" key="1">
    <citation type="submission" date="2022-07" db="EMBL/GenBank/DDBJ databases">
        <title>Phylogenomic reconstructions and comparative analyses of Kickxellomycotina fungi.</title>
        <authorList>
            <person name="Reynolds N.K."/>
            <person name="Stajich J.E."/>
            <person name="Barry K."/>
            <person name="Grigoriev I.V."/>
            <person name="Crous P."/>
            <person name="Smith M.E."/>
        </authorList>
    </citation>
    <scope>NUCLEOTIDE SEQUENCE</scope>
    <source>
        <strain evidence="1">CBS 109366</strain>
    </source>
</reference>
<protein>
    <submittedName>
        <fullName evidence="1">Uncharacterized protein</fullName>
    </submittedName>
</protein>
<dbReference type="EMBL" id="JANBUJ010001151">
    <property type="protein sequence ID" value="KAJ2768528.1"/>
    <property type="molecule type" value="Genomic_DNA"/>
</dbReference>
<proteinExistence type="predicted"/>
<keyword evidence="2" id="KW-1185">Reference proteome</keyword>
<dbReference type="Proteomes" id="UP001140234">
    <property type="component" value="Unassembled WGS sequence"/>
</dbReference>
<accession>A0ACC1JWK6</accession>
<evidence type="ECO:0000313" key="1">
    <source>
        <dbReference type="EMBL" id="KAJ2768528.1"/>
    </source>
</evidence>
<comment type="caution">
    <text evidence="1">The sequence shown here is derived from an EMBL/GenBank/DDBJ whole genome shotgun (WGS) entry which is preliminary data.</text>
</comment>
<name>A0ACC1JWK6_9FUNG</name>
<gene>
    <name evidence="1" type="ORF">IWQ57_003497</name>
</gene>
<feature type="non-terminal residue" evidence="1">
    <location>
        <position position="263"/>
    </location>
</feature>